<dbReference type="Pfam" id="PF16216">
    <property type="entry name" value="GxGYxYP_N"/>
    <property type="match status" value="1"/>
</dbReference>
<dbReference type="Gene3D" id="3.20.20.490">
    <property type="entry name" value="GxGYxYP glycoside hydrolase, C-terminal domain"/>
    <property type="match status" value="1"/>
</dbReference>
<name>A0A9D9IU39_9BACT</name>
<evidence type="ECO:0000259" key="2">
    <source>
        <dbReference type="Pfam" id="PF14323"/>
    </source>
</evidence>
<keyword evidence="1" id="KW-0732">Signal</keyword>
<dbReference type="Pfam" id="PF20958">
    <property type="entry name" value="GxGYxYP_N_3rd"/>
    <property type="match status" value="1"/>
</dbReference>
<dbReference type="PANTHER" id="PTHR37321:SF1">
    <property type="entry name" value="EXPORTED PROTEIN"/>
    <property type="match status" value="1"/>
</dbReference>
<evidence type="ECO:0000313" key="6">
    <source>
        <dbReference type="EMBL" id="MBO8478350.1"/>
    </source>
</evidence>
<feature type="domain" description="GxGYxYP putative glycoside hydrolase second N-terminal" evidence="4">
    <location>
        <begin position="146"/>
        <end position="216"/>
    </location>
</feature>
<feature type="domain" description="GxGYxYP putative glycoside hydrolase first N-terminal" evidence="3">
    <location>
        <begin position="51"/>
        <end position="143"/>
    </location>
</feature>
<evidence type="ECO:0000256" key="1">
    <source>
        <dbReference type="SAM" id="SignalP"/>
    </source>
</evidence>
<dbReference type="Pfam" id="PF14323">
    <property type="entry name" value="GxGYxYP_C"/>
    <property type="match status" value="1"/>
</dbReference>
<dbReference type="AlphaFoldDB" id="A0A9D9IU39"/>
<evidence type="ECO:0008006" key="8">
    <source>
        <dbReference type="Google" id="ProtNLM"/>
    </source>
</evidence>
<proteinExistence type="predicted"/>
<evidence type="ECO:0000313" key="7">
    <source>
        <dbReference type="Proteomes" id="UP000823771"/>
    </source>
</evidence>
<protein>
    <recommendedName>
        <fullName evidence="8">GxGYxY sequence motif-containing protein</fullName>
    </recommendedName>
</protein>
<evidence type="ECO:0000259" key="3">
    <source>
        <dbReference type="Pfam" id="PF16216"/>
    </source>
</evidence>
<comment type="caution">
    <text evidence="6">The sequence shown here is derived from an EMBL/GenBank/DDBJ whole genome shotgun (WGS) entry which is preliminary data.</text>
</comment>
<dbReference type="InterPro" id="IPR048310">
    <property type="entry name" value="GxGYxYP_N_2nd"/>
</dbReference>
<dbReference type="Proteomes" id="UP000823771">
    <property type="component" value="Unassembled WGS sequence"/>
</dbReference>
<reference evidence="6" key="1">
    <citation type="submission" date="2020-10" db="EMBL/GenBank/DDBJ databases">
        <authorList>
            <person name="Gilroy R."/>
        </authorList>
    </citation>
    <scope>NUCLEOTIDE SEQUENCE</scope>
    <source>
        <strain evidence="6">2478</strain>
    </source>
</reference>
<feature type="domain" description="GxGYxYP putative glycoside hydrolase C-terminal" evidence="2">
    <location>
        <begin position="331"/>
        <end position="450"/>
    </location>
</feature>
<accession>A0A9D9IU39</accession>
<dbReference type="InterPro" id="IPR048309">
    <property type="entry name" value="GxGYxYP_N_3rd"/>
</dbReference>
<dbReference type="PROSITE" id="PS51257">
    <property type="entry name" value="PROKAR_LIPOPROTEIN"/>
    <property type="match status" value="1"/>
</dbReference>
<dbReference type="PANTHER" id="PTHR37321">
    <property type="entry name" value="EXPORTED PROTEIN-RELATED"/>
    <property type="match status" value="1"/>
</dbReference>
<feature type="chain" id="PRO_5039616692" description="GxGYxY sequence motif-containing protein" evidence="1">
    <location>
        <begin position="25"/>
        <end position="554"/>
    </location>
</feature>
<dbReference type="InterPro" id="IPR032626">
    <property type="entry name" value="GxGYxYP_N_1st"/>
</dbReference>
<gene>
    <name evidence="6" type="ORF">IAB80_05645</name>
</gene>
<evidence type="ECO:0000259" key="5">
    <source>
        <dbReference type="Pfam" id="PF20958"/>
    </source>
</evidence>
<dbReference type="EMBL" id="JADILZ010000046">
    <property type="protein sequence ID" value="MBO8478350.1"/>
    <property type="molecule type" value="Genomic_DNA"/>
</dbReference>
<reference evidence="6" key="2">
    <citation type="journal article" date="2021" name="PeerJ">
        <title>Extensive microbial diversity within the chicken gut microbiome revealed by metagenomics and culture.</title>
        <authorList>
            <person name="Gilroy R."/>
            <person name="Ravi A."/>
            <person name="Getino M."/>
            <person name="Pursley I."/>
            <person name="Horton D.L."/>
            <person name="Alikhan N.F."/>
            <person name="Baker D."/>
            <person name="Gharbi K."/>
            <person name="Hall N."/>
            <person name="Watson M."/>
            <person name="Adriaenssens E.M."/>
            <person name="Foster-Nyarko E."/>
            <person name="Jarju S."/>
            <person name="Secka A."/>
            <person name="Antonio M."/>
            <person name="Oren A."/>
            <person name="Chaudhuri R.R."/>
            <person name="La Ragione R."/>
            <person name="Hildebrand F."/>
            <person name="Pallen M.J."/>
        </authorList>
    </citation>
    <scope>NUCLEOTIDE SEQUENCE</scope>
    <source>
        <strain evidence="6">2478</strain>
    </source>
</reference>
<evidence type="ECO:0000259" key="4">
    <source>
        <dbReference type="Pfam" id="PF20957"/>
    </source>
</evidence>
<dbReference type="Pfam" id="PF20957">
    <property type="entry name" value="GxGYxYP_N_2nd"/>
    <property type="match status" value="1"/>
</dbReference>
<sequence>MKHFRIATGLIPAAIVLLSFSSCTEGCPSSGISDISLENRLYPTNPVPTESLVVADLSNDDIEGQIAAIGLQGIVNRTEKQKIYVMNSRCKDNRGGWTVRYGTMAQMGQFWLDNIFQDLPKEFLSLDQTKRNPAFKALLARYKDFVKGVVIYDPDLEQATIEAATTVAAQTDALILSPSLYNEVKEYGFKVIEDLRGKFKNNIECVDWLLANWFDGANHDVAFTWSHMNLDFEQSWGAANKDYVVANRLFTFFLDITVPEECHYNETVIKRYPAGTPVVGWTDELWADKLFADYGYVMVPLISVENMTIMSSFPDVEGKPIEPKAYEVDENTVVIAFFISDGDNLLHTMVYMPYTIANSPNFGAVPVTWIINPAITDLAPRVFRWYEEKFAQTGQEMGAMMGDGSPIPERYEGFSFYCALAKHYVEKAGMRTVKQMISGEDVAWNVQPYVVQSGYAGTDWRGIGPYEYHMDGNCFHVGTTNSEPEYLDAALDNAPEGEPLFLSVMIGTASTDCLTYAAELKKKIEARNDGKKYIFVRTADLAATYRAYKGLPIE</sequence>
<dbReference type="InterPro" id="IPR038410">
    <property type="entry name" value="GxGYxYP_C_sf"/>
</dbReference>
<dbReference type="InterPro" id="IPR025832">
    <property type="entry name" value="GxGYxYP_C"/>
</dbReference>
<feature type="signal peptide" evidence="1">
    <location>
        <begin position="1"/>
        <end position="24"/>
    </location>
</feature>
<organism evidence="6 7">
    <name type="scientific">Candidatus Cryptobacteroides excrementipullorum</name>
    <dbReference type="NCBI Taxonomy" id="2840761"/>
    <lineage>
        <taxon>Bacteria</taxon>
        <taxon>Pseudomonadati</taxon>
        <taxon>Bacteroidota</taxon>
        <taxon>Bacteroidia</taxon>
        <taxon>Bacteroidales</taxon>
        <taxon>Candidatus Cryptobacteroides</taxon>
    </lineage>
</organism>
<feature type="domain" description="GxGYxYP putative glycoside hydrolase third N-terminal" evidence="5">
    <location>
        <begin position="239"/>
        <end position="312"/>
    </location>
</feature>